<comment type="caution">
    <text evidence="1">The sequence shown here is derived from an EMBL/GenBank/DDBJ whole genome shotgun (WGS) entry which is preliminary data.</text>
</comment>
<keyword evidence="2" id="KW-1185">Reference proteome</keyword>
<reference evidence="1 2" key="1">
    <citation type="submission" date="2021-03" db="EMBL/GenBank/DDBJ databases">
        <title>Five novel Rahnella species.</title>
        <authorList>
            <person name="Brady C."/>
            <person name="Asselin J."/>
            <person name="Beer S."/>
            <person name="Bruberg M.B."/>
            <person name="Crampton B."/>
            <person name="Venter S."/>
            <person name="Arnold D."/>
            <person name="Denman S."/>
        </authorList>
    </citation>
    <scope>NUCLEOTIDE SEQUENCE [LARGE SCALE GENOMIC DNA]</scope>
    <source>
        <strain evidence="1 2">FRB 231</strain>
    </source>
</reference>
<evidence type="ECO:0000313" key="2">
    <source>
        <dbReference type="Proteomes" id="UP000739284"/>
    </source>
</evidence>
<dbReference type="RefSeq" id="WP_217148588.1">
    <property type="nucleotide sequence ID" value="NZ_JAFMOY010000117.1"/>
</dbReference>
<accession>A0ABS6LDD2</accession>
<evidence type="ECO:0000313" key="1">
    <source>
        <dbReference type="EMBL" id="MBU9844770.1"/>
    </source>
</evidence>
<dbReference type="Proteomes" id="UP000739284">
    <property type="component" value="Unassembled WGS sequence"/>
</dbReference>
<proteinExistence type="predicted"/>
<dbReference type="InterPro" id="IPR024684">
    <property type="entry name" value="Tscrpt_act_PerC/SfV_Orf40"/>
</dbReference>
<dbReference type="Pfam" id="PF06069">
    <property type="entry name" value="PerC"/>
    <property type="match status" value="1"/>
</dbReference>
<sequence length="114" mass="13438">MNDLSILKQKASVLERKGLFRRAILVWQEISLGQTFSQYERELALIHLKRLSTIIDKKAARQREGLKTFPDRYKNIAQDKDKIIQLLHQGVSAKEIQHLTQRSRDFIYNCKRNS</sequence>
<organism evidence="1 2">
    <name type="scientific">Rahnella ecdela</name>
    <dbReference type="NCBI Taxonomy" id="2816250"/>
    <lineage>
        <taxon>Bacteria</taxon>
        <taxon>Pseudomonadati</taxon>
        <taxon>Pseudomonadota</taxon>
        <taxon>Gammaproteobacteria</taxon>
        <taxon>Enterobacterales</taxon>
        <taxon>Yersiniaceae</taxon>
        <taxon>Rahnella</taxon>
    </lineage>
</organism>
<protein>
    <submittedName>
        <fullName evidence="1">PerC family transcriptional regulator</fullName>
    </submittedName>
</protein>
<dbReference type="EMBL" id="JAFMOY010000117">
    <property type="protein sequence ID" value="MBU9844770.1"/>
    <property type="molecule type" value="Genomic_DNA"/>
</dbReference>
<name>A0ABS6LDD2_9GAMM</name>
<gene>
    <name evidence="1" type="ORF">J1784_07080</name>
</gene>